<comment type="caution">
    <text evidence="1">The sequence shown here is derived from an EMBL/GenBank/DDBJ whole genome shotgun (WGS) entry which is preliminary data.</text>
</comment>
<dbReference type="EMBL" id="JAVFWL010000004">
    <property type="protein sequence ID" value="KAK6752461.1"/>
    <property type="molecule type" value="Genomic_DNA"/>
</dbReference>
<protein>
    <submittedName>
        <fullName evidence="1">Uncharacterized protein</fullName>
    </submittedName>
</protein>
<accession>A0ABR1DRC7</accession>
<organism evidence="1 2">
    <name type="scientific">Necator americanus</name>
    <name type="common">Human hookworm</name>
    <dbReference type="NCBI Taxonomy" id="51031"/>
    <lineage>
        <taxon>Eukaryota</taxon>
        <taxon>Metazoa</taxon>
        <taxon>Ecdysozoa</taxon>
        <taxon>Nematoda</taxon>
        <taxon>Chromadorea</taxon>
        <taxon>Rhabditida</taxon>
        <taxon>Rhabditina</taxon>
        <taxon>Rhabditomorpha</taxon>
        <taxon>Strongyloidea</taxon>
        <taxon>Ancylostomatidae</taxon>
        <taxon>Bunostominae</taxon>
        <taxon>Necator</taxon>
    </lineage>
</organism>
<name>A0ABR1DRC7_NECAM</name>
<evidence type="ECO:0000313" key="1">
    <source>
        <dbReference type="EMBL" id="KAK6752461.1"/>
    </source>
</evidence>
<keyword evidence="2" id="KW-1185">Reference proteome</keyword>
<reference evidence="1 2" key="1">
    <citation type="submission" date="2023-08" db="EMBL/GenBank/DDBJ databases">
        <title>A Necator americanus chromosomal reference genome.</title>
        <authorList>
            <person name="Ilik V."/>
            <person name="Petrzelkova K.J."/>
            <person name="Pardy F."/>
            <person name="Fuh T."/>
            <person name="Niatou-Singa F.S."/>
            <person name="Gouil Q."/>
            <person name="Baker L."/>
            <person name="Ritchie M.E."/>
            <person name="Jex A.R."/>
            <person name="Gazzola D."/>
            <person name="Li H."/>
            <person name="Toshio Fujiwara R."/>
            <person name="Zhan B."/>
            <person name="Aroian R.V."/>
            <person name="Pafco B."/>
            <person name="Schwarz E.M."/>
        </authorList>
    </citation>
    <scope>NUCLEOTIDE SEQUENCE [LARGE SCALE GENOMIC DNA]</scope>
    <source>
        <strain evidence="1 2">Aroian</strain>
        <tissue evidence="1">Whole animal</tissue>
    </source>
</reference>
<sequence>MTLRHLWRREWISTLGTELIRVAEFDHPKSDLMKGFDDRWTERTLEWTPGGAECSRGRPPTRWGDVSAAPLDQLRAQWNAAERPRLSHS</sequence>
<proteinExistence type="predicted"/>
<dbReference type="Proteomes" id="UP001303046">
    <property type="component" value="Unassembled WGS sequence"/>
</dbReference>
<evidence type="ECO:0000313" key="2">
    <source>
        <dbReference type="Proteomes" id="UP001303046"/>
    </source>
</evidence>
<gene>
    <name evidence="1" type="primary">Necator_chrIV.g17016</name>
    <name evidence="1" type="ORF">RB195_003718</name>
</gene>